<proteinExistence type="predicted"/>
<dbReference type="Proteomes" id="UP001430990">
    <property type="component" value="Chromosome"/>
</dbReference>
<feature type="region of interest" description="Disordered" evidence="1">
    <location>
        <begin position="39"/>
        <end position="61"/>
    </location>
</feature>
<name>A0ABY3QQZ3_9BRAD</name>
<reference evidence="2" key="1">
    <citation type="submission" date="2021-11" db="EMBL/GenBank/DDBJ databases">
        <title>Australian commercial rhizobial inoculants.</title>
        <authorList>
            <person name="Kohlmeier M.G."/>
            <person name="O'Hara G.W."/>
            <person name="Colombi E."/>
            <person name="Ramsay J.P."/>
            <person name="Terpolilli J."/>
        </authorList>
    </citation>
    <scope>NUCLEOTIDE SEQUENCE</scope>
    <source>
        <strain evidence="2">CC829</strain>
    </source>
</reference>
<protein>
    <submittedName>
        <fullName evidence="2">Uncharacterized protein</fullName>
    </submittedName>
</protein>
<evidence type="ECO:0000313" key="2">
    <source>
        <dbReference type="EMBL" id="UFW88350.1"/>
    </source>
</evidence>
<evidence type="ECO:0000256" key="1">
    <source>
        <dbReference type="SAM" id="MobiDB-lite"/>
    </source>
</evidence>
<keyword evidence="3" id="KW-1185">Reference proteome</keyword>
<evidence type="ECO:0000313" key="3">
    <source>
        <dbReference type="Proteomes" id="UP001430990"/>
    </source>
</evidence>
<dbReference type="RefSeq" id="WP_231144130.1">
    <property type="nucleotide sequence ID" value="NZ_CP088100.1"/>
</dbReference>
<dbReference type="EMBL" id="CP088100">
    <property type="protein sequence ID" value="UFW88350.1"/>
    <property type="molecule type" value="Genomic_DNA"/>
</dbReference>
<sequence>MTTRLDKVHHITTIALVTADLDQEDDWLRDVPNEMEIEDGSSRSMAGKMASRRSAISVSKT</sequence>
<organism evidence="2 3">
    <name type="scientific">Bradyrhizobium barranii</name>
    <dbReference type="NCBI Taxonomy" id="2992140"/>
    <lineage>
        <taxon>Bacteria</taxon>
        <taxon>Pseudomonadati</taxon>
        <taxon>Pseudomonadota</taxon>
        <taxon>Alphaproteobacteria</taxon>
        <taxon>Hyphomicrobiales</taxon>
        <taxon>Nitrobacteraceae</taxon>
        <taxon>Bradyrhizobium</taxon>
    </lineage>
</organism>
<accession>A0ABY3QQZ3</accession>
<gene>
    <name evidence="2" type="ORF">BjapCC829_07220</name>
</gene>